<protein>
    <recommendedName>
        <fullName evidence="8">Gustatory receptor</fullName>
    </recommendedName>
</protein>
<accession>A0A286RQC0</accession>
<evidence type="ECO:0000256" key="3">
    <source>
        <dbReference type="ARBA" id="ARBA00022475"/>
    </source>
</evidence>
<dbReference type="OrthoDB" id="5800391at2759"/>
<feature type="transmembrane region" description="Helical" evidence="9">
    <location>
        <begin position="213"/>
        <end position="235"/>
    </location>
</feature>
<evidence type="ECO:0000256" key="8">
    <source>
        <dbReference type="PIRNR" id="PIRNR038981"/>
    </source>
</evidence>
<feature type="transmembrane region" description="Helical" evidence="9">
    <location>
        <begin position="408"/>
        <end position="431"/>
    </location>
</feature>
<keyword evidence="8" id="KW-0807">Transducer</keyword>
<dbReference type="AlphaFoldDB" id="A0A286RQC0"/>
<sequence>MPSKLFLKTFNMATRHRLDKREICGLHSTVRGTLFCSRVMGLLPVSGLTCPTSRRLRFTFRSPYTILYVASLFGQLLMFVMTLCWLMMNGISLANITNAVFYTSSLISSLILLHIGRCWPALVGSVETLERELPPFHRNVASISNVTTIFILTAAIVEHLLSVFYGLKVACACDSNNVAENYFRFNMPWIFDYTPFTIWKGALSELFNIQSTFVWSLNDLLIMVISIYLTEHLLIHNELLKKAAEQEHFSCLEFRTQYLKIVRLVKLINGQFGIYILTSFGSNLYWICTQLFYSLSRTQTGHFITCTFKDSPTKVPPANEYENPLCPWMLGEKGALNGVEHSIYFTYSFSFLLLRTLLVLLLAARIHSNSVAPLYVLYGIPSSRFHIEVERFIAQINNLKVAMSGLDFFYVTRTMIVTLLGTIVTYELVLLQFNR</sequence>
<dbReference type="PANTHER" id="PTHR21421">
    <property type="entry name" value="GUSTATORY RECEPTOR"/>
    <property type="match status" value="1"/>
</dbReference>
<keyword evidence="4 9" id="KW-0812">Transmembrane</keyword>
<proteinExistence type="evidence at transcript level"/>
<dbReference type="GO" id="GO:0005886">
    <property type="term" value="C:plasma membrane"/>
    <property type="evidence" value="ECO:0007669"/>
    <property type="project" value="UniProtKB-SubCell"/>
</dbReference>
<keyword evidence="3" id="KW-1003">Cell membrane</keyword>
<dbReference type="InterPro" id="IPR009318">
    <property type="entry name" value="Gustatory_rcpt"/>
</dbReference>
<feature type="transmembrane region" description="Helical" evidence="9">
    <location>
        <begin position="100"/>
        <end position="119"/>
    </location>
</feature>
<evidence type="ECO:0000313" key="10">
    <source>
        <dbReference type="EMBL" id="ASW18699.1"/>
    </source>
</evidence>
<feature type="transmembrane region" description="Helical" evidence="9">
    <location>
        <begin position="140"/>
        <end position="157"/>
    </location>
</feature>
<evidence type="ECO:0000256" key="9">
    <source>
        <dbReference type="SAM" id="Phobius"/>
    </source>
</evidence>
<comment type="subcellular location">
    <subcellularLocation>
        <location evidence="1">Cell membrane</location>
        <topology evidence="1">Multi-pass membrane protein</topology>
    </subcellularLocation>
</comment>
<evidence type="ECO:0000256" key="5">
    <source>
        <dbReference type="ARBA" id="ARBA00022989"/>
    </source>
</evidence>
<gene>
    <name evidence="10" type="primary">GR11</name>
</gene>
<keyword evidence="7 8" id="KW-0675">Receptor</keyword>
<evidence type="ECO:0000256" key="7">
    <source>
        <dbReference type="ARBA" id="ARBA00023170"/>
    </source>
</evidence>
<dbReference type="PANTHER" id="PTHR21421:SF29">
    <property type="entry name" value="GUSTATORY RECEPTOR 5A FOR TREHALOSE-RELATED"/>
    <property type="match status" value="1"/>
</dbReference>
<dbReference type="Pfam" id="PF06151">
    <property type="entry name" value="Trehalose_recp"/>
    <property type="match status" value="2"/>
</dbReference>
<comment type="similarity">
    <text evidence="2">Belongs to the insect chemoreceptor superfamily. Gustatory receptor (GR) family. Gr5a subfamily.</text>
</comment>
<keyword evidence="5 9" id="KW-1133">Transmembrane helix</keyword>
<dbReference type="GO" id="GO:0007165">
    <property type="term" value="P:signal transduction"/>
    <property type="evidence" value="ECO:0007669"/>
    <property type="project" value="UniProtKB-KW"/>
</dbReference>
<name>A0A286RQC0_HELAM</name>
<feature type="transmembrane region" description="Helical" evidence="9">
    <location>
        <begin position="343"/>
        <end position="364"/>
    </location>
</feature>
<keyword evidence="6 9" id="KW-0472">Membrane</keyword>
<evidence type="ECO:0000256" key="2">
    <source>
        <dbReference type="ARBA" id="ARBA00005327"/>
    </source>
</evidence>
<dbReference type="GO" id="GO:0033041">
    <property type="term" value="F:sweet taste receptor activity"/>
    <property type="evidence" value="ECO:0007669"/>
    <property type="project" value="TreeGrafter"/>
</dbReference>
<dbReference type="PIRSF" id="PIRSF038981">
    <property type="entry name" value="GRP"/>
    <property type="match status" value="1"/>
</dbReference>
<comment type="function">
    <text evidence="8">Plays a role in the sugar gustatory response.</text>
</comment>
<feature type="transmembrane region" description="Helical" evidence="9">
    <location>
        <begin position="64"/>
        <end position="88"/>
    </location>
</feature>
<dbReference type="SMR" id="A0A286RQC0"/>
<evidence type="ECO:0000256" key="1">
    <source>
        <dbReference type="ARBA" id="ARBA00004651"/>
    </source>
</evidence>
<dbReference type="EMBL" id="KY806288">
    <property type="protein sequence ID" value="ASW18699.1"/>
    <property type="molecule type" value="mRNA"/>
</dbReference>
<evidence type="ECO:0000256" key="4">
    <source>
        <dbReference type="ARBA" id="ARBA00022692"/>
    </source>
</evidence>
<reference evidence="10" key="1">
    <citation type="journal article" date="2017" name="Genome">
        <title>Molecular Characterization of Sugar Taste Receptors in Cotton Bollworm Helicoverpa armigera.</title>
        <authorList>
            <person name="Xu W."/>
            <person name="Liu N.Y."/>
            <person name="Liao Y."/>
            <person name="Anderson A."/>
        </authorList>
    </citation>
    <scope>NUCLEOTIDE SEQUENCE</scope>
</reference>
<evidence type="ECO:0000256" key="6">
    <source>
        <dbReference type="ARBA" id="ARBA00023136"/>
    </source>
</evidence>
<organism evidence="10">
    <name type="scientific">Helicoverpa armigera</name>
    <name type="common">Cotton bollworm</name>
    <name type="synonym">Heliothis armigera</name>
    <dbReference type="NCBI Taxonomy" id="29058"/>
    <lineage>
        <taxon>Eukaryota</taxon>
        <taxon>Metazoa</taxon>
        <taxon>Ecdysozoa</taxon>
        <taxon>Arthropoda</taxon>
        <taxon>Hexapoda</taxon>
        <taxon>Insecta</taxon>
        <taxon>Pterygota</taxon>
        <taxon>Neoptera</taxon>
        <taxon>Endopterygota</taxon>
        <taxon>Lepidoptera</taxon>
        <taxon>Glossata</taxon>
        <taxon>Ditrysia</taxon>
        <taxon>Noctuoidea</taxon>
        <taxon>Noctuidae</taxon>
        <taxon>Heliothinae</taxon>
        <taxon>Helicoverpa</taxon>
    </lineage>
</organism>